<dbReference type="SUPFAM" id="SSF54495">
    <property type="entry name" value="UBC-like"/>
    <property type="match status" value="1"/>
</dbReference>
<accession>A0AAV9IL58</accession>
<dbReference type="InterPro" id="IPR016135">
    <property type="entry name" value="UBQ-conjugating_enzyme/RWD"/>
</dbReference>
<evidence type="ECO:0000313" key="3">
    <source>
        <dbReference type="EMBL" id="KAK4528135.1"/>
    </source>
</evidence>
<sequence length="220" mass="25110">MSTFVVALSDAQREETEALQAILGDDFCLQKDETTGRPLIRLNLLEESPRVELSLYLSLPPSYPEECPSITIQPGKDFPATWRAPLLEFLKNEMNSMVGTPMVFELYTRAKDWILEHSAQLESEDIDKVMSQGFSATSVVEKTKQESSFSISSLVEEREYGTPVTKETFEQWRQNFFLQFGVRNKEKEGSLKPTGRQLFEENRLVETSEAGDIYSSEDEE</sequence>
<dbReference type="GO" id="GO:0033554">
    <property type="term" value="P:cellular response to stress"/>
    <property type="evidence" value="ECO:0007669"/>
    <property type="project" value="UniProtKB-ARBA"/>
</dbReference>
<reference evidence="3 4" key="1">
    <citation type="submission" date="2022-07" db="EMBL/GenBank/DDBJ databases">
        <title>Genome-wide signatures of adaptation to extreme environments.</title>
        <authorList>
            <person name="Cho C.H."/>
            <person name="Yoon H.S."/>
        </authorList>
    </citation>
    <scope>NUCLEOTIDE SEQUENCE [LARGE SCALE GENOMIC DNA]</scope>
    <source>
        <strain evidence="3 4">108.79 E11</strain>
    </source>
</reference>
<dbReference type="Gene3D" id="3.10.110.10">
    <property type="entry name" value="Ubiquitin Conjugating Enzyme"/>
    <property type="match status" value="1"/>
</dbReference>
<name>A0AAV9IL58_9RHOD</name>
<dbReference type="EMBL" id="JANCYU010000060">
    <property type="protein sequence ID" value="KAK4528135.1"/>
    <property type="molecule type" value="Genomic_DNA"/>
</dbReference>
<dbReference type="FunFam" id="3.10.110.10:FF:000050">
    <property type="entry name" value="eIF-2-alpha kinase GCN2"/>
    <property type="match status" value="1"/>
</dbReference>
<dbReference type="GO" id="GO:0051246">
    <property type="term" value="P:regulation of protein metabolic process"/>
    <property type="evidence" value="ECO:0007669"/>
    <property type="project" value="UniProtKB-ARBA"/>
</dbReference>
<feature type="region of interest" description="Disordered" evidence="1">
    <location>
        <begin position="187"/>
        <end position="220"/>
    </location>
</feature>
<dbReference type="GO" id="GO:0009893">
    <property type="term" value="P:positive regulation of metabolic process"/>
    <property type="evidence" value="ECO:0007669"/>
    <property type="project" value="UniProtKB-ARBA"/>
</dbReference>
<dbReference type="SMART" id="SM00591">
    <property type="entry name" value="RWD"/>
    <property type="match status" value="1"/>
</dbReference>
<dbReference type="GO" id="GO:0010468">
    <property type="term" value="P:regulation of gene expression"/>
    <property type="evidence" value="ECO:0007669"/>
    <property type="project" value="UniProtKB-ARBA"/>
</dbReference>
<dbReference type="PROSITE" id="PS50908">
    <property type="entry name" value="RWD"/>
    <property type="match status" value="1"/>
</dbReference>
<proteinExistence type="predicted"/>
<evidence type="ECO:0000256" key="1">
    <source>
        <dbReference type="SAM" id="MobiDB-lite"/>
    </source>
</evidence>
<dbReference type="Pfam" id="PF05773">
    <property type="entry name" value="RWD"/>
    <property type="match status" value="1"/>
</dbReference>
<dbReference type="AlphaFoldDB" id="A0AAV9IL58"/>
<comment type="caution">
    <text evidence="3">The sequence shown here is derived from an EMBL/GenBank/DDBJ whole genome shotgun (WGS) entry which is preliminary data.</text>
</comment>
<feature type="domain" description="RWD" evidence="2">
    <location>
        <begin position="14"/>
        <end position="117"/>
    </location>
</feature>
<dbReference type="CDD" id="cd23823">
    <property type="entry name" value="RWD_GCN2"/>
    <property type="match status" value="1"/>
</dbReference>
<organism evidence="3 4">
    <name type="scientific">Galdieria yellowstonensis</name>
    <dbReference type="NCBI Taxonomy" id="3028027"/>
    <lineage>
        <taxon>Eukaryota</taxon>
        <taxon>Rhodophyta</taxon>
        <taxon>Bangiophyceae</taxon>
        <taxon>Galdieriales</taxon>
        <taxon>Galdieriaceae</taxon>
        <taxon>Galdieria</taxon>
    </lineage>
</organism>
<evidence type="ECO:0000259" key="2">
    <source>
        <dbReference type="PROSITE" id="PS50908"/>
    </source>
</evidence>
<keyword evidence="4" id="KW-1185">Reference proteome</keyword>
<protein>
    <recommendedName>
        <fullName evidence="2">RWD domain-containing protein</fullName>
    </recommendedName>
</protein>
<dbReference type="InterPro" id="IPR040213">
    <property type="entry name" value="GIR2-like"/>
</dbReference>
<dbReference type="InterPro" id="IPR006575">
    <property type="entry name" value="RWD_dom"/>
</dbReference>
<evidence type="ECO:0000313" key="4">
    <source>
        <dbReference type="Proteomes" id="UP001300502"/>
    </source>
</evidence>
<dbReference type="Proteomes" id="UP001300502">
    <property type="component" value="Unassembled WGS sequence"/>
</dbReference>
<dbReference type="PANTHER" id="PTHR12292">
    <property type="entry name" value="RWD DOMAIN-CONTAINING PROTEIN"/>
    <property type="match status" value="1"/>
</dbReference>
<gene>
    <name evidence="3" type="ORF">GAYE_SCF51G6069</name>
</gene>